<dbReference type="PROSITE" id="PS50850">
    <property type="entry name" value="MFS"/>
    <property type="match status" value="1"/>
</dbReference>
<dbReference type="InterPro" id="IPR010290">
    <property type="entry name" value="TM_effector"/>
</dbReference>
<evidence type="ECO:0000259" key="8">
    <source>
        <dbReference type="PROSITE" id="PS50850"/>
    </source>
</evidence>
<evidence type="ECO:0000256" key="4">
    <source>
        <dbReference type="ARBA" id="ARBA00022692"/>
    </source>
</evidence>
<protein>
    <submittedName>
        <fullName evidence="9">Predicted arabinose efflux permease, MFS family</fullName>
    </submittedName>
</protein>
<evidence type="ECO:0000256" key="5">
    <source>
        <dbReference type="ARBA" id="ARBA00022989"/>
    </source>
</evidence>
<feature type="transmembrane region" description="Helical" evidence="7">
    <location>
        <begin position="52"/>
        <end position="73"/>
    </location>
</feature>
<dbReference type="CDD" id="cd06173">
    <property type="entry name" value="MFS_MefA_like"/>
    <property type="match status" value="1"/>
</dbReference>
<proteinExistence type="predicted"/>
<feature type="domain" description="Major facilitator superfamily (MFS) profile" evidence="8">
    <location>
        <begin position="223"/>
        <end position="404"/>
    </location>
</feature>
<feature type="transmembrane region" description="Helical" evidence="7">
    <location>
        <begin position="109"/>
        <end position="136"/>
    </location>
</feature>
<feature type="transmembrane region" description="Helical" evidence="7">
    <location>
        <begin position="377"/>
        <end position="398"/>
    </location>
</feature>
<comment type="subcellular location">
    <subcellularLocation>
        <location evidence="1">Cell inner membrane</location>
        <topology evidence="1">Multi-pass membrane protein</topology>
    </subcellularLocation>
</comment>
<dbReference type="EMBL" id="FNOK01000048">
    <property type="protein sequence ID" value="SDZ13642.1"/>
    <property type="molecule type" value="Genomic_DNA"/>
</dbReference>
<dbReference type="Proteomes" id="UP000199529">
    <property type="component" value="Unassembled WGS sequence"/>
</dbReference>
<dbReference type="RefSeq" id="WP_093274427.1">
    <property type="nucleotide sequence ID" value="NZ_FNOK01000048.1"/>
</dbReference>
<organism evidence="9 10">
    <name type="scientific">Saccharopolyspora shandongensis</name>
    <dbReference type="NCBI Taxonomy" id="418495"/>
    <lineage>
        <taxon>Bacteria</taxon>
        <taxon>Bacillati</taxon>
        <taxon>Actinomycetota</taxon>
        <taxon>Actinomycetes</taxon>
        <taxon>Pseudonocardiales</taxon>
        <taxon>Pseudonocardiaceae</taxon>
        <taxon>Saccharopolyspora</taxon>
    </lineage>
</organism>
<dbReference type="Pfam" id="PF05977">
    <property type="entry name" value="MFS_3"/>
    <property type="match status" value="1"/>
</dbReference>
<feature type="transmembrane region" description="Helical" evidence="7">
    <location>
        <begin position="183"/>
        <end position="202"/>
    </location>
</feature>
<gene>
    <name evidence="9" type="ORF">SAMN05216215_104819</name>
</gene>
<keyword evidence="3" id="KW-1003">Cell membrane</keyword>
<feature type="transmembrane region" description="Helical" evidence="7">
    <location>
        <begin position="348"/>
        <end position="371"/>
    </location>
</feature>
<dbReference type="PANTHER" id="PTHR23513">
    <property type="entry name" value="INTEGRAL MEMBRANE EFFLUX PROTEIN-RELATED"/>
    <property type="match status" value="1"/>
</dbReference>
<feature type="transmembrane region" description="Helical" evidence="7">
    <location>
        <begin position="290"/>
        <end position="312"/>
    </location>
</feature>
<keyword evidence="10" id="KW-1185">Reference proteome</keyword>
<dbReference type="InterPro" id="IPR020846">
    <property type="entry name" value="MFS_dom"/>
</dbReference>
<evidence type="ECO:0000256" key="1">
    <source>
        <dbReference type="ARBA" id="ARBA00004429"/>
    </source>
</evidence>
<accession>A0A1H3QJC9</accession>
<dbReference type="GO" id="GO:0005886">
    <property type="term" value="C:plasma membrane"/>
    <property type="evidence" value="ECO:0007669"/>
    <property type="project" value="UniProtKB-SubCell"/>
</dbReference>
<feature type="transmembrane region" description="Helical" evidence="7">
    <location>
        <begin position="85"/>
        <end position="103"/>
    </location>
</feature>
<evidence type="ECO:0000256" key="3">
    <source>
        <dbReference type="ARBA" id="ARBA00022475"/>
    </source>
</evidence>
<dbReference type="AlphaFoldDB" id="A0A1H3QJC9"/>
<dbReference type="STRING" id="418495.SAMN05216215_104819"/>
<feature type="transmembrane region" description="Helical" evidence="7">
    <location>
        <begin position="223"/>
        <end position="248"/>
    </location>
</feature>
<keyword evidence="5 7" id="KW-1133">Transmembrane helix</keyword>
<keyword evidence="2" id="KW-0813">Transport</keyword>
<name>A0A1H3QJC9_9PSEU</name>
<sequence>MPAAEHDRITVRALLARPGYRRWWAAAAISRAGDVLAGVTLLLLVLDRTGSGTGVAGVVIADVLPVLLLAPLAGIVVDRWPRRRIMIAADLVRAVLAATLPLVDAHVFAIYAIAFALSAAAVFFNPAANSLLPALVGERELVAANSGVWTMAIIAQIALAPLAGVLAAAAGFAVAFWVNAASFAASAVLLAGLAVPGHRAAAISRGWLRDSLDGARLLVADRLLRALAAAQLLAALSAGAISALLVVLARERLGLGPQGFGWLLAAIAVGAVAGPVLLTRALRGRAGPNVVFAAFGLRGLVNVLLAVTTWPLLAAASLLLYGLGTSTGTIAFTSLVQTHTDETVRGRVFAALDSLFQAGRLVSLLLGGLLADALGITAVYLLGSALLLAAAACGFALARDPRRR</sequence>
<evidence type="ECO:0000313" key="10">
    <source>
        <dbReference type="Proteomes" id="UP000199529"/>
    </source>
</evidence>
<dbReference type="InterPro" id="IPR036259">
    <property type="entry name" value="MFS_trans_sf"/>
</dbReference>
<dbReference type="Gene3D" id="1.20.1250.20">
    <property type="entry name" value="MFS general substrate transporter like domains"/>
    <property type="match status" value="1"/>
</dbReference>
<reference evidence="10" key="1">
    <citation type="submission" date="2016-10" db="EMBL/GenBank/DDBJ databases">
        <authorList>
            <person name="Varghese N."/>
            <person name="Submissions S."/>
        </authorList>
    </citation>
    <scope>NUCLEOTIDE SEQUENCE [LARGE SCALE GENOMIC DNA]</scope>
    <source>
        <strain evidence="10">CGMCC 4.3530</strain>
    </source>
</reference>
<dbReference type="SUPFAM" id="SSF103473">
    <property type="entry name" value="MFS general substrate transporter"/>
    <property type="match status" value="1"/>
</dbReference>
<feature type="transmembrane region" description="Helical" evidence="7">
    <location>
        <begin position="148"/>
        <end position="177"/>
    </location>
</feature>
<keyword evidence="4 7" id="KW-0812">Transmembrane</keyword>
<keyword evidence="6 7" id="KW-0472">Membrane</keyword>
<evidence type="ECO:0000256" key="2">
    <source>
        <dbReference type="ARBA" id="ARBA00022448"/>
    </source>
</evidence>
<evidence type="ECO:0000256" key="6">
    <source>
        <dbReference type="ARBA" id="ARBA00023136"/>
    </source>
</evidence>
<dbReference type="PANTHER" id="PTHR23513:SF9">
    <property type="entry name" value="ENTEROBACTIN EXPORTER ENTS"/>
    <property type="match status" value="1"/>
</dbReference>
<feature type="transmembrane region" description="Helical" evidence="7">
    <location>
        <begin position="260"/>
        <end position="278"/>
    </location>
</feature>
<dbReference type="GO" id="GO:0022857">
    <property type="term" value="F:transmembrane transporter activity"/>
    <property type="evidence" value="ECO:0007669"/>
    <property type="project" value="InterPro"/>
</dbReference>
<evidence type="ECO:0000256" key="7">
    <source>
        <dbReference type="SAM" id="Phobius"/>
    </source>
</evidence>
<feature type="transmembrane region" description="Helical" evidence="7">
    <location>
        <begin position="23"/>
        <end position="46"/>
    </location>
</feature>
<evidence type="ECO:0000313" key="9">
    <source>
        <dbReference type="EMBL" id="SDZ13642.1"/>
    </source>
</evidence>
<dbReference type="OrthoDB" id="4610622at2"/>
<feature type="transmembrane region" description="Helical" evidence="7">
    <location>
        <begin position="318"/>
        <end position="336"/>
    </location>
</feature>